<comment type="subcellular location">
    <subcellularLocation>
        <location evidence="1">Membrane</location>
    </subcellularLocation>
</comment>
<dbReference type="PANTHER" id="PTHR46641:SF25">
    <property type="entry name" value="CNMAMIDE RECEPTOR-RELATED"/>
    <property type="match status" value="1"/>
</dbReference>
<reference evidence="7 8" key="1">
    <citation type="submission" date="2022-12" db="EMBL/GenBank/DDBJ databases">
        <title>Chromosome-level genome of Tegillarca granosa.</title>
        <authorList>
            <person name="Kim J."/>
        </authorList>
    </citation>
    <scope>NUCLEOTIDE SEQUENCE [LARGE SCALE GENOMIC DNA]</scope>
    <source>
        <strain evidence="7">Teg-2019</strain>
        <tissue evidence="7">Adductor muscle</tissue>
    </source>
</reference>
<evidence type="ECO:0000256" key="4">
    <source>
        <dbReference type="ARBA" id="ARBA00023136"/>
    </source>
</evidence>
<dbReference type="PRINTS" id="PR00237">
    <property type="entry name" value="GPCRRHODOPSN"/>
</dbReference>
<keyword evidence="2 5" id="KW-0812">Transmembrane</keyword>
<gene>
    <name evidence="7" type="ORF">KUTeg_017517</name>
</gene>
<feature type="transmembrane region" description="Helical" evidence="5">
    <location>
        <begin position="176"/>
        <end position="200"/>
    </location>
</feature>
<keyword evidence="4 5" id="KW-0472">Membrane</keyword>
<evidence type="ECO:0000259" key="6">
    <source>
        <dbReference type="PROSITE" id="PS50262"/>
    </source>
</evidence>
<dbReference type="Pfam" id="PF00001">
    <property type="entry name" value="7tm_1"/>
    <property type="match status" value="1"/>
</dbReference>
<dbReference type="InterPro" id="IPR000276">
    <property type="entry name" value="GPCR_Rhodpsn"/>
</dbReference>
<evidence type="ECO:0000313" key="8">
    <source>
        <dbReference type="Proteomes" id="UP001217089"/>
    </source>
</evidence>
<feature type="transmembrane region" description="Helical" evidence="5">
    <location>
        <begin position="221"/>
        <end position="240"/>
    </location>
</feature>
<feature type="domain" description="G-protein coupled receptors family 1 profile" evidence="6">
    <location>
        <begin position="15"/>
        <end position="268"/>
    </location>
</feature>
<evidence type="ECO:0000256" key="2">
    <source>
        <dbReference type="ARBA" id="ARBA00022692"/>
    </source>
</evidence>
<evidence type="ECO:0000256" key="1">
    <source>
        <dbReference type="ARBA" id="ARBA00004370"/>
    </source>
</evidence>
<keyword evidence="8" id="KW-1185">Reference proteome</keyword>
<dbReference type="PROSITE" id="PS50262">
    <property type="entry name" value="G_PROTEIN_RECEP_F1_2"/>
    <property type="match status" value="1"/>
</dbReference>
<dbReference type="SUPFAM" id="SSF81321">
    <property type="entry name" value="Family A G protein-coupled receptor-like"/>
    <property type="match status" value="1"/>
</dbReference>
<accession>A0ABQ9EF46</accession>
<dbReference type="InterPro" id="IPR017452">
    <property type="entry name" value="GPCR_Rhodpsn_7TM"/>
</dbReference>
<feature type="transmembrane region" description="Helical" evidence="5">
    <location>
        <begin position="252"/>
        <end position="270"/>
    </location>
</feature>
<dbReference type="InterPro" id="IPR052954">
    <property type="entry name" value="GPCR-Ligand_Int"/>
</dbReference>
<proteinExistence type="predicted"/>
<organism evidence="7 8">
    <name type="scientific">Tegillarca granosa</name>
    <name type="common">Malaysian cockle</name>
    <name type="synonym">Anadara granosa</name>
    <dbReference type="NCBI Taxonomy" id="220873"/>
    <lineage>
        <taxon>Eukaryota</taxon>
        <taxon>Metazoa</taxon>
        <taxon>Spiralia</taxon>
        <taxon>Lophotrochozoa</taxon>
        <taxon>Mollusca</taxon>
        <taxon>Bivalvia</taxon>
        <taxon>Autobranchia</taxon>
        <taxon>Pteriomorphia</taxon>
        <taxon>Arcoida</taxon>
        <taxon>Arcoidea</taxon>
        <taxon>Arcidae</taxon>
        <taxon>Tegillarca</taxon>
    </lineage>
</organism>
<dbReference type="PANTHER" id="PTHR46641">
    <property type="entry name" value="FMRFAMIDE RECEPTOR-RELATED"/>
    <property type="match status" value="1"/>
</dbReference>
<evidence type="ECO:0000256" key="5">
    <source>
        <dbReference type="SAM" id="Phobius"/>
    </source>
</evidence>
<feature type="transmembrane region" description="Helical" evidence="5">
    <location>
        <begin position="117"/>
        <end position="138"/>
    </location>
</feature>
<feature type="transmembrane region" description="Helical" evidence="5">
    <location>
        <begin position="35"/>
        <end position="58"/>
    </location>
</feature>
<feature type="non-terminal residue" evidence="7">
    <location>
        <position position="284"/>
    </location>
</feature>
<evidence type="ECO:0000313" key="7">
    <source>
        <dbReference type="EMBL" id="KAJ8303934.1"/>
    </source>
</evidence>
<dbReference type="Gene3D" id="1.20.1070.10">
    <property type="entry name" value="Rhodopsin 7-helix transmembrane proteins"/>
    <property type="match status" value="1"/>
</dbReference>
<dbReference type="EMBL" id="JARBDR010000903">
    <property type="protein sequence ID" value="KAJ8303934.1"/>
    <property type="molecule type" value="Genomic_DNA"/>
</dbReference>
<keyword evidence="3 5" id="KW-1133">Transmembrane helix</keyword>
<evidence type="ECO:0000256" key="3">
    <source>
        <dbReference type="ARBA" id="ARBA00022989"/>
    </source>
</evidence>
<name>A0ABQ9EF46_TEGGR</name>
<sequence length="284" mass="33301">MANCISDFDSFWNLSEIFITVFVLAQQHIRRTSTAVYLTVLALTDITVLNTGLMRHWIIKMFSWDIRHYSNVGCKLHLLLSYFSPDFSSWILVTVTIERVLMVWCPYWTRNKCSKKISALVVIIIAIFLLIYNCHMLYGVGDFKYMEDNKTVFKKCDFTSKTYDAFFAKTWPLMDLAVYSLVPFLFLLVGNFLIIKKVLISRKRSRRCHVTAIKQRVSYNFYPYFSLLDWIRALAGRSFIKGTSHFRAMWAIVNQLMYVNSAVNFILYCITGSRFRQEAKTLLC</sequence>
<comment type="caution">
    <text evidence="7">The sequence shown here is derived from an EMBL/GenBank/DDBJ whole genome shotgun (WGS) entry which is preliminary data.</text>
</comment>
<protein>
    <recommendedName>
        <fullName evidence="6">G-protein coupled receptors family 1 profile domain-containing protein</fullName>
    </recommendedName>
</protein>
<dbReference type="Proteomes" id="UP001217089">
    <property type="component" value="Unassembled WGS sequence"/>
</dbReference>